<sequence>MWNTQLPSPSTPTTTHSFPHQVLQQQHPAFFSSVLHCLITIQGPGIRNIFGVHLSEEIYFGWVTEVALYASTPTTRHDRNQDVLNVCLLDGKELMTKEQINAFDDLQTDLIGPEEEATLDPPTRDENGVLRGGTWFERTGAVGINGTRCYPMGSTTQRTRAMWSPHWFGKLLDFMDEQLAFRKRFIKLHAEIGALAMKICLPNHVQDLYQRYTSAANIPRLGVDDNYYFQALQLNISPAIPWERRFVIDTSLVGMGVFGQMHGHRDTGDDAAGYTCMMSNTNVPEGGGTEMGRFFVLNNLIYVKMVRFSLPIFNGLFLHGGSPIILGRGIELKKNLYRINAVLYSPRFMLSGAGQYSIGFAKATSLLKLRKSSTNKGTITREANFVRDGIILMEPKSLFNFVIWGLLQISAYIVQTVMRRKLEAKNTQMQHTEYREKNGRSTRKRKRTNYSSGGEDSQDGNHEQEDHQMDLESPKANTSLADHYGDELEDEEPWDLEDERTWADQEALDDKEPLNDREHLDEEEPFNEEEDLDEEEPFEKRHIYNSEGEKHLNPIDAFLGTIDFNAIDSCADQFLGSLCSLRSQERMNQTEVAANSISIEQSIRSLTISPWASDHPQIIAKIWPKHDILLKSMQLSTVELYASPYTWVETIVWEAINTEPSVNQTSAPADYKPSWVHQLVKDLKGLYLSGLHKSEIVPFPSTKYLPHLEEPVTHQHKIGRTIIHPKHASYTLSRNADASHDDPAYLTTSWVVRRRRDNEIKRQMEEQAAEAARKVAQEQAAELARLADEARKSANSQQSASARVPWRAPSGASQPSSSRSRRRRVTMEEITDDEN</sequence>
<dbReference type="Proteomes" id="UP000001194">
    <property type="component" value="Unassembled WGS sequence"/>
</dbReference>
<dbReference type="KEGG" id="lbc:LACBIDRAFT_321915"/>
<feature type="region of interest" description="Disordered" evidence="1">
    <location>
        <begin position="427"/>
        <end position="479"/>
    </location>
</feature>
<dbReference type="GeneID" id="6071010"/>
<organism evidence="3">
    <name type="scientific">Laccaria bicolor (strain S238N-H82 / ATCC MYA-4686)</name>
    <name type="common">Bicoloured deceiver</name>
    <name type="synonym">Laccaria laccata var. bicolor</name>
    <dbReference type="NCBI Taxonomy" id="486041"/>
    <lineage>
        <taxon>Eukaryota</taxon>
        <taxon>Fungi</taxon>
        <taxon>Dikarya</taxon>
        <taxon>Basidiomycota</taxon>
        <taxon>Agaricomycotina</taxon>
        <taxon>Agaricomycetes</taxon>
        <taxon>Agaricomycetidae</taxon>
        <taxon>Agaricales</taxon>
        <taxon>Agaricineae</taxon>
        <taxon>Hydnangiaceae</taxon>
        <taxon>Laccaria</taxon>
    </lineage>
</organism>
<dbReference type="RefSeq" id="XP_001874673.1">
    <property type="nucleotide sequence ID" value="XM_001874638.1"/>
</dbReference>
<dbReference type="EMBL" id="DS547092">
    <property type="protein sequence ID" value="EDR14114.1"/>
    <property type="molecule type" value="Genomic_DNA"/>
</dbReference>
<feature type="region of interest" description="Disordered" evidence="1">
    <location>
        <begin position="786"/>
        <end position="835"/>
    </location>
</feature>
<dbReference type="InParanoid" id="B0CUL7"/>
<feature type="compositionally biased region" description="Basic and acidic residues" evidence="1">
    <location>
        <begin position="459"/>
        <end position="473"/>
    </location>
</feature>
<feature type="compositionally biased region" description="Basic and acidic residues" evidence="1">
    <location>
        <begin position="505"/>
        <end position="520"/>
    </location>
</feature>
<reference evidence="2 3" key="1">
    <citation type="journal article" date="2008" name="Nature">
        <title>The genome of Laccaria bicolor provides insights into mycorrhizal symbiosis.</title>
        <authorList>
            <person name="Martin F."/>
            <person name="Aerts A."/>
            <person name="Ahren D."/>
            <person name="Brun A."/>
            <person name="Danchin E.G.J."/>
            <person name="Duchaussoy F."/>
            <person name="Gibon J."/>
            <person name="Kohler A."/>
            <person name="Lindquist E."/>
            <person name="Pereda V."/>
            <person name="Salamov A."/>
            <person name="Shapiro H.J."/>
            <person name="Wuyts J."/>
            <person name="Blaudez D."/>
            <person name="Buee M."/>
            <person name="Brokstein P."/>
            <person name="Canbaeck B."/>
            <person name="Cohen D."/>
            <person name="Courty P.E."/>
            <person name="Coutinho P.M."/>
            <person name="Delaruelle C."/>
            <person name="Detter J.C."/>
            <person name="Deveau A."/>
            <person name="DiFazio S."/>
            <person name="Duplessis S."/>
            <person name="Fraissinet-Tachet L."/>
            <person name="Lucic E."/>
            <person name="Frey-Klett P."/>
            <person name="Fourrey C."/>
            <person name="Feussner I."/>
            <person name="Gay G."/>
            <person name="Grimwood J."/>
            <person name="Hoegger P.J."/>
            <person name="Jain P."/>
            <person name="Kilaru S."/>
            <person name="Labbe J."/>
            <person name="Lin Y.C."/>
            <person name="Legue V."/>
            <person name="Le Tacon F."/>
            <person name="Marmeisse R."/>
            <person name="Melayah D."/>
            <person name="Montanini B."/>
            <person name="Muratet M."/>
            <person name="Nehls U."/>
            <person name="Niculita-Hirzel H."/>
            <person name="Oudot-Le Secq M.P."/>
            <person name="Peter M."/>
            <person name="Quesneville H."/>
            <person name="Rajashekar B."/>
            <person name="Reich M."/>
            <person name="Rouhier N."/>
            <person name="Schmutz J."/>
            <person name="Yin T."/>
            <person name="Chalot M."/>
            <person name="Henrissat B."/>
            <person name="Kuees U."/>
            <person name="Lucas S."/>
            <person name="Van de Peer Y."/>
            <person name="Podila G.K."/>
            <person name="Polle A."/>
            <person name="Pukkila P.J."/>
            <person name="Richardson P.M."/>
            <person name="Rouze P."/>
            <person name="Sanders I.R."/>
            <person name="Stajich J.E."/>
            <person name="Tunlid A."/>
            <person name="Tuskan G."/>
            <person name="Grigoriev I.V."/>
        </authorList>
    </citation>
    <scope>NUCLEOTIDE SEQUENCE [LARGE SCALE GENOMIC DNA]</scope>
    <source>
        <strain evidence="3">S238N-H82 / ATCC MYA-4686</strain>
    </source>
</reference>
<protein>
    <submittedName>
        <fullName evidence="2">Predicted protein</fullName>
    </submittedName>
</protein>
<evidence type="ECO:0000313" key="3">
    <source>
        <dbReference type="Proteomes" id="UP000001194"/>
    </source>
</evidence>
<feature type="compositionally biased region" description="Acidic residues" evidence="1">
    <location>
        <begin position="521"/>
        <end position="537"/>
    </location>
</feature>
<accession>B0CUL7</accession>
<gene>
    <name evidence="2" type="ORF">LACBIDRAFT_321915</name>
</gene>
<evidence type="ECO:0000256" key="1">
    <source>
        <dbReference type="SAM" id="MobiDB-lite"/>
    </source>
</evidence>
<feature type="compositionally biased region" description="Low complexity" evidence="1">
    <location>
        <begin position="807"/>
        <end position="818"/>
    </location>
</feature>
<feature type="region of interest" description="Disordered" evidence="1">
    <location>
        <begin position="505"/>
        <end position="537"/>
    </location>
</feature>
<dbReference type="OrthoDB" id="3061143at2759"/>
<dbReference type="HOGENOM" id="CLU_340114_0_0_1"/>
<keyword evidence="3" id="KW-1185">Reference proteome</keyword>
<name>B0CUL7_LACBS</name>
<dbReference type="AlphaFoldDB" id="B0CUL7"/>
<proteinExistence type="predicted"/>
<evidence type="ECO:0000313" key="2">
    <source>
        <dbReference type="EMBL" id="EDR14114.1"/>
    </source>
</evidence>